<dbReference type="SUPFAM" id="SSF53098">
    <property type="entry name" value="Ribonuclease H-like"/>
    <property type="match status" value="1"/>
</dbReference>
<dbReference type="AlphaFoldDB" id="A0A0M7ED88"/>
<dbReference type="EMBL" id="CYTV01000003">
    <property type="protein sequence ID" value="CUI65755.1"/>
    <property type="molecule type" value="Genomic_DNA"/>
</dbReference>
<dbReference type="InterPro" id="IPR036397">
    <property type="entry name" value="RNaseH_sf"/>
</dbReference>
<dbReference type="Proteomes" id="UP000053096">
    <property type="component" value="Unassembled WGS sequence"/>
</dbReference>
<organism evidence="3 4">
    <name type="scientific">Bordetella pseudohinzii</name>
    <dbReference type="NCBI Taxonomy" id="1331258"/>
    <lineage>
        <taxon>Bacteria</taxon>
        <taxon>Pseudomonadati</taxon>
        <taxon>Pseudomonadota</taxon>
        <taxon>Betaproteobacteria</taxon>
        <taxon>Burkholderiales</taxon>
        <taxon>Alcaligenaceae</taxon>
        <taxon>Bordetella</taxon>
    </lineage>
</organism>
<feature type="domain" description="Integrase catalytic" evidence="2">
    <location>
        <begin position="260"/>
        <end position="455"/>
    </location>
</feature>
<sequence>MIRFTFKRGLAYIDVQTRWVLERALASGKYQFISDAGELLNLSPDEVHGKWLSGQWHVDPASLGTMASATYVATSRDFSTYSDHQQQVATRKLKYLQAVSPDTNRYEPVRWKQLIDLHASQIGDENPPCSSSVQNWWRKYRVTKSIDALIPRKGGRASGRAASSYEIFEQAVAEVFLTLEKQPKVAVFERVSRHFATVNAARPSDQQLICPARSTVYRWLNGLRQDIVDGARLGADAARAKYRIALGGLRVDGVLERVEIDHTPLDLIVIDGETQLPLGRPWLTMAIDKASRFPMGFYLGLNTPNAHAVLQCLTRSILPKTKWLAQYPEIKGSWPAHGIPDLIAIDNGMDLHSSALEKACQEIGVQMLFCGARTPEHKGSIERFFRTMNQGLIHRLPGTTFSGVMQRGDYPSEDKAAITLELAHQLLTQWIVDIYAIRRVKCLGGSPLEKWSELSVKRVIELPQNPEQLDVIAGIPATRTLFHYGIELAGLHYNNIPLQEIRRRHGKSVPVDLKFYDQTVDHVHVFDPDAKHYLRVPSVRAEYTKGLNREMHMRLRELARVHHGDAASLDQMLEARGALEAEVQRAVKAKKMAVRKNARRLVGHDSAAQSDPTMPTPQRHKHMVPKSPVDLPPGLDDELPEMGTFGGEL</sequence>
<protein>
    <submittedName>
        <fullName evidence="3">Transposon Tn7 transposition protein tnsB</fullName>
    </submittedName>
</protein>
<dbReference type="OrthoDB" id="5439087at2"/>
<name>A0A0M7ED88_9BORD</name>
<dbReference type="PROSITE" id="PS50994">
    <property type="entry name" value="INTEGRASE"/>
    <property type="match status" value="1"/>
</dbReference>
<dbReference type="RefSeq" id="WP_082384633.1">
    <property type="nucleotide sequence ID" value="NZ_CYTV01000003.1"/>
</dbReference>
<reference evidence="3 4" key="1">
    <citation type="submission" date="2015-09" db="EMBL/GenBank/DDBJ databases">
        <authorList>
            <person name="Jackson K.R."/>
            <person name="Lunt B.L."/>
            <person name="Fisher J.N.B."/>
            <person name="Gardner A.V."/>
            <person name="Bailey M.E."/>
            <person name="Deus L.M."/>
            <person name="Earl A.S."/>
            <person name="Gibby P.D."/>
            <person name="Hartmann K.A."/>
            <person name="Liu J.E."/>
            <person name="Manci A.M."/>
            <person name="Nielsen D.A."/>
            <person name="Solomon M.B."/>
            <person name="Breakwell D.P."/>
            <person name="Burnett S.H."/>
            <person name="Grose J.H."/>
        </authorList>
    </citation>
    <scope>NUCLEOTIDE SEQUENCE [LARGE SCALE GENOMIC DNA]</scope>
    <source>
        <strain evidence="3 4">2789STDY5608636</strain>
    </source>
</reference>
<evidence type="ECO:0000259" key="2">
    <source>
        <dbReference type="PROSITE" id="PS50994"/>
    </source>
</evidence>
<accession>A0A0M7ED88</accession>
<evidence type="ECO:0000313" key="3">
    <source>
        <dbReference type="EMBL" id="CUI65755.1"/>
    </source>
</evidence>
<evidence type="ECO:0000256" key="1">
    <source>
        <dbReference type="SAM" id="MobiDB-lite"/>
    </source>
</evidence>
<proteinExistence type="predicted"/>
<evidence type="ECO:0000313" key="4">
    <source>
        <dbReference type="Proteomes" id="UP000053096"/>
    </source>
</evidence>
<dbReference type="GO" id="GO:0015074">
    <property type="term" value="P:DNA integration"/>
    <property type="evidence" value="ECO:0007669"/>
    <property type="project" value="InterPro"/>
</dbReference>
<dbReference type="InterPro" id="IPR012337">
    <property type="entry name" value="RNaseH-like_sf"/>
</dbReference>
<gene>
    <name evidence="3" type="primary">tnsB</name>
    <name evidence="3" type="ORF">ERS370011_01641</name>
</gene>
<feature type="region of interest" description="Disordered" evidence="1">
    <location>
        <begin position="593"/>
        <end position="649"/>
    </location>
</feature>
<dbReference type="Gene3D" id="3.30.420.10">
    <property type="entry name" value="Ribonuclease H-like superfamily/Ribonuclease H"/>
    <property type="match status" value="1"/>
</dbReference>
<dbReference type="GO" id="GO:0003676">
    <property type="term" value="F:nucleic acid binding"/>
    <property type="evidence" value="ECO:0007669"/>
    <property type="project" value="InterPro"/>
</dbReference>
<dbReference type="InterPro" id="IPR001584">
    <property type="entry name" value="Integrase_cat-core"/>
</dbReference>